<dbReference type="EMBL" id="GL385395">
    <property type="protein sequence ID" value="EJT82018.1"/>
    <property type="molecule type" value="Genomic_DNA"/>
</dbReference>
<dbReference type="Proteomes" id="UP000006039">
    <property type="component" value="Unassembled WGS sequence"/>
</dbReference>
<reference evidence="1" key="3">
    <citation type="submission" date="2010-09" db="EMBL/GenBank/DDBJ databases">
        <title>Annotation of Gaeumannomyces graminis var. tritici R3-111a-1.</title>
        <authorList>
            <consortium name="The Broad Institute Genome Sequencing Platform"/>
            <person name="Ma L.-J."/>
            <person name="Dead R."/>
            <person name="Young S.K."/>
            <person name="Zeng Q."/>
            <person name="Gargeya S."/>
            <person name="Fitzgerald M."/>
            <person name="Haas B."/>
            <person name="Abouelleil A."/>
            <person name="Alvarado L."/>
            <person name="Arachchi H.M."/>
            <person name="Berlin A."/>
            <person name="Brown A."/>
            <person name="Chapman S.B."/>
            <person name="Chen Z."/>
            <person name="Dunbar C."/>
            <person name="Freedman E."/>
            <person name="Gearin G."/>
            <person name="Gellesch M."/>
            <person name="Goldberg J."/>
            <person name="Griggs A."/>
            <person name="Gujja S."/>
            <person name="Heiman D."/>
            <person name="Howarth C."/>
            <person name="Larson L."/>
            <person name="Lui A."/>
            <person name="MacDonald P.J.P."/>
            <person name="Mehta T."/>
            <person name="Montmayeur A."/>
            <person name="Murphy C."/>
            <person name="Neiman D."/>
            <person name="Pearson M."/>
            <person name="Priest M."/>
            <person name="Roberts A."/>
            <person name="Saif S."/>
            <person name="Shea T."/>
            <person name="Shenoy N."/>
            <person name="Sisk P."/>
            <person name="Stolte C."/>
            <person name="Sykes S."/>
            <person name="Yandava C."/>
            <person name="Wortman J."/>
            <person name="Nusbaum C."/>
            <person name="Birren B."/>
        </authorList>
    </citation>
    <scope>NUCLEOTIDE SEQUENCE</scope>
    <source>
        <strain evidence="1">R3-111a-1</strain>
    </source>
</reference>
<dbReference type="RefSeq" id="XP_009218027.1">
    <property type="nucleotide sequence ID" value="XM_009219763.1"/>
</dbReference>
<proteinExistence type="predicted"/>
<dbReference type="EnsemblFungi" id="EJT82018">
    <property type="protein sequence ID" value="EJT82018"/>
    <property type="gene ID" value="GGTG_01992"/>
</dbReference>
<reference evidence="1" key="2">
    <citation type="submission" date="2010-07" db="EMBL/GenBank/DDBJ databases">
        <authorList>
            <consortium name="The Broad Institute Genome Sequencing Platform"/>
            <consortium name="Broad Institute Genome Sequencing Center for Infectious Disease"/>
            <person name="Ma L.-J."/>
            <person name="Dead R."/>
            <person name="Young S."/>
            <person name="Zeng Q."/>
            <person name="Koehrsen M."/>
            <person name="Alvarado L."/>
            <person name="Berlin A."/>
            <person name="Chapman S.B."/>
            <person name="Chen Z."/>
            <person name="Freedman E."/>
            <person name="Gellesch M."/>
            <person name="Goldberg J."/>
            <person name="Griggs A."/>
            <person name="Gujja S."/>
            <person name="Heilman E.R."/>
            <person name="Heiman D."/>
            <person name="Hepburn T."/>
            <person name="Howarth C."/>
            <person name="Jen D."/>
            <person name="Larson L."/>
            <person name="Mehta T."/>
            <person name="Neiman D."/>
            <person name="Pearson M."/>
            <person name="Roberts A."/>
            <person name="Saif S."/>
            <person name="Shea T."/>
            <person name="Shenoy N."/>
            <person name="Sisk P."/>
            <person name="Stolte C."/>
            <person name="Sykes S."/>
            <person name="Walk T."/>
            <person name="White J."/>
            <person name="Yandava C."/>
            <person name="Haas B."/>
            <person name="Nusbaum C."/>
            <person name="Birren B."/>
        </authorList>
    </citation>
    <scope>NUCLEOTIDE SEQUENCE</scope>
    <source>
        <strain evidence="1">R3-111a-1</strain>
    </source>
</reference>
<dbReference type="AlphaFoldDB" id="J3NL51"/>
<evidence type="ECO:0000313" key="2">
    <source>
        <dbReference type="EnsemblFungi" id="EJT82018"/>
    </source>
</evidence>
<protein>
    <submittedName>
        <fullName evidence="1 2">Uncharacterized protein</fullName>
    </submittedName>
</protein>
<name>J3NL51_GAET3</name>
<organism evidence="1">
    <name type="scientific">Gaeumannomyces tritici (strain R3-111a-1)</name>
    <name type="common">Wheat and barley take-all root rot fungus</name>
    <name type="synonym">Gaeumannomyces graminis var. tritici</name>
    <dbReference type="NCBI Taxonomy" id="644352"/>
    <lineage>
        <taxon>Eukaryota</taxon>
        <taxon>Fungi</taxon>
        <taxon>Dikarya</taxon>
        <taxon>Ascomycota</taxon>
        <taxon>Pezizomycotina</taxon>
        <taxon>Sordariomycetes</taxon>
        <taxon>Sordariomycetidae</taxon>
        <taxon>Magnaporthales</taxon>
        <taxon>Magnaporthaceae</taxon>
        <taxon>Gaeumannomyces</taxon>
    </lineage>
</organism>
<reference evidence="2" key="4">
    <citation type="journal article" date="2015" name="G3 (Bethesda)">
        <title>Genome sequences of three phytopathogenic species of the Magnaporthaceae family of fungi.</title>
        <authorList>
            <person name="Okagaki L.H."/>
            <person name="Nunes C.C."/>
            <person name="Sailsbery J."/>
            <person name="Clay B."/>
            <person name="Brown D."/>
            <person name="John T."/>
            <person name="Oh Y."/>
            <person name="Young N."/>
            <person name="Fitzgerald M."/>
            <person name="Haas B.J."/>
            <person name="Zeng Q."/>
            <person name="Young S."/>
            <person name="Adiconis X."/>
            <person name="Fan L."/>
            <person name="Levin J.Z."/>
            <person name="Mitchell T.K."/>
            <person name="Okubara P.A."/>
            <person name="Farman M.L."/>
            <person name="Kohn L.M."/>
            <person name="Birren B."/>
            <person name="Ma L.-J."/>
            <person name="Dean R.A."/>
        </authorList>
    </citation>
    <scope>NUCLEOTIDE SEQUENCE</scope>
    <source>
        <strain evidence="2">R3-111a-1</strain>
    </source>
</reference>
<dbReference type="HOGENOM" id="CLU_2654613_0_0_1"/>
<evidence type="ECO:0000313" key="1">
    <source>
        <dbReference type="EMBL" id="EJT82018.1"/>
    </source>
</evidence>
<sequence length="76" mass="8022">MHTHPPHVCRGYFVTKKPVSRPSGHSKKAAELSANASFQPVGLATTQLRAASVTKKNPKSRFYAQSNTGGGLGVCA</sequence>
<keyword evidence="3" id="KW-1185">Reference proteome</keyword>
<accession>J3NL51</accession>
<dbReference type="GeneID" id="20342450"/>
<evidence type="ECO:0000313" key="3">
    <source>
        <dbReference type="Proteomes" id="UP000006039"/>
    </source>
</evidence>
<reference evidence="2" key="5">
    <citation type="submission" date="2018-04" db="UniProtKB">
        <authorList>
            <consortium name="EnsemblFungi"/>
        </authorList>
    </citation>
    <scope>IDENTIFICATION</scope>
    <source>
        <strain evidence="2">R3-111a-1</strain>
    </source>
</reference>
<dbReference type="VEuPathDB" id="FungiDB:GGTG_01992"/>
<reference evidence="3" key="1">
    <citation type="submission" date="2010-07" db="EMBL/GenBank/DDBJ databases">
        <title>The genome sequence of Gaeumannomyces graminis var. tritici strain R3-111a-1.</title>
        <authorList>
            <consortium name="The Broad Institute Genome Sequencing Platform"/>
            <person name="Ma L.-J."/>
            <person name="Dead R."/>
            <person name="Young S."/>
            <person name="Zeng Q."/>
            <person name="Koehrsen M."/>
            <person name="Alvarado L."/>
            <person name="Berlin A."/>
            <person name="Chapman S.B."/>
            <person name="Chen Z."/>
            <person name="Freedman E."/>
            <person name="Gellesch M."/>
            <person name="Goldberg J."/>
            <person name="Griggs A."/>
            <person name="Gujja S."/>
            <person name="Heilman E.R."/>
            <person name="Heiman D."/>
            <person name="Hepburn T."/>
            <person name="Howarth C."/>
            <person name="Jen D."/>
            <person name="Larson L."/>
            <person name="Mehta T."/>
            <person name="Neiman D."/>
            <person name="Pearson M."/>
            <person name="Roberts A."/>
            <person name="Saif S."/>
            <person name="Shea T."/>
            <person name="Shenoy N."/>
            <person name="Sisk P."/>
            <person name="Stolte C."/>
            <person name="Sykes S."/>
            <person name="Walk T."/>
            <person name="White J."/>
            <person name="Yandava C."/>
            <person name="Haas B."/>
            <person name="Nusbaum C."/>
            <person name="Birren B."/>
        </authorList>
    </citation>
    <scope>NUCLEOTIDE SEQUENCE [LARGE SCALE GENOMIC DNA]</scope>
    <source>
        <strain evidence="3">R3-111a-1</strain>
    </source>
</reference>
<gene>
    <name evidence="2" type="primary">20342450</name>
    <name evidence="1" type="ORF">GGTG_01992</name>
</gene>